<organism evidence="11 12">
    <name type="scientific">Biomphalaria glabrata</name>
    <name type="common">Bloodfluke planorb</name>
    <name type="synonym">Freshwater snail</name>
    <dbReference type="NCBI Taxonomy" id="6526"/>
    <lineage>
        <taxon>Eukaryota</taxon>
        <taxon>Metazoa</taxon>
        <taxon>Spiralia</taxon>
        <taxon>Lophotrochozoa</taxon>
        <taxon>Mollusca</taxon>
        <taxon>Gastropoda</taxon>
        <taxon>Heterobranchia</taxon>
        <taxon>Euthyneura</taxon>
        <taxon>Panpulmonata</taxon>
        <taxon>Hygrophila</taxon>
        <taxon>Lymnaeoidea</taxon>
        <taxon>Planorbidae</taxon>
        <taxon>Biomphalaria</taxon>
    </lineage>
</organism>
<gene>
    <name evidence="11" type="primary">106072659</name>
    <name evidence="14 15 16" type="synonym">LOC106072659</name>
</gene>
<evidence type="ECO:0000256" key="1">
    <source>
        <dbReference type="ARBA" id="ARBA00006445"/>
    </source>
</evidence>
<dbReference type="GO" id="GO:1990757">
    <property type="term" value="F:ubiquitin ligase activator activity"/>
    <property type="evidence" value="ECO:0007669"/>
    <property type="project" value="TreeGrafter"/>
</dbReference>
<dbReference type="CDD" id="cd00200">
    <property type="entry name" value="WD40"/>
    <property type="match status" value="1"/>
</dbReference>
<keyword evidence="8" id="KW-0175">Coiled coil</keyword>
<dbReference type="GO" id="GO:1905786">
    <property type="term" value="P:positive regulation of anaphase-promoting complex-dependent catabolic process"/>
    <property type="evidence" value="ECO:0007669"/>
    <property type="project" value="TreeGrafter"/>
</dbReference>
<evidence type="ECO:0000256" key="4">
    <source>
        <dbReference type="ARBA" id="ARBA00022737"/>
    </source>
</evidence>
<sequence length="531" mass="58219">MAHLNFAKDINEVVRLDGPMQGGPLMRWQRKAQETSLRSHTDNGSSSPLKIKPRTPGKGLPSSSCVAGAKTPKSPGGCKTPGGKSGESLNGSRSSKKTKTPSNKTPGRQQDRFIPCRSTTDMEYGHYALMKKCEDDVENEAANGNENKQEYQEQLKEAMEVKDCKILNFRTKAPAASNSNNLHVLYSCGKVGAKQSTSSRFIPKEPDRILDAPEMLDDYYLNLMDWSQNNILTVALGNGVFLWNADNGTITELMELSIPEEYISCVSWVQEGAILAVGLSTGVVQLWDTDQQKLVRSMTGHAARVGSMSWNAHILSSGSRTGAIHHHDVRIANHQVALLENHTQEVCGLKWSPDGRHLASGGNDNLINIWSNQMSSAPPVYTLTDHQAAVKAMAWCPWKPYLLATGGGTADRHIRMWNIQSGASVGAYDTESQVCSILWSSEHKELISGHGYALNHLRIWKYPTMTKVVDLVGHKSRVLCMAMSPDGTTVASAAADETIRLWKCFAVDKQVKKAASKPEKNLTSGLSMCIR</sequence>
<evidence type="ECO:0000256" key="7">
    <source>
        <dbReference type="PROSITE-ProRule" id="PRU00221"/>
    </source>
</evidence>
<keyword evidence="4" id="KW-0677">Repeat</keyword>
<dbReference type="PROSITE" id="PS50294">
    <property type="entry name" value="WD_REPEATS_REGION"/>
    <property type="match status" value="2"/>
</dbReference>
<evidence type="ECO:0000256" key="2">
    <source>
        <dbReference type="ARBA" id="ARBA00022574"/>
    </source>
</evidence>
<evidence type="ECO:0000256" key="6">
    <source>
        <dbReference type="ARBA" id="ARBA00023306"/>
    </source>
</evidence>
<evidence type="ECO:0000256" key="5">
    <source>
        <dbReference type="ARBA" id="ARBA00022776"/>
    </source>
</evidence>
<dbReference type="VEuPathDB" id="VectorBase:BGLAX_031293"/>
<dbReference type="KEGG" id="bgt:106072659"/>
<evidence type="ECO:0000313" key="12">
    <source>
        <dbReference type="Proteomes" id="UP000076420"/>
    </source>
</evidence>
<dbReference type="Proteomes" id="UP000076420">
    <property type="component" value="Unassembled WGS sequence"/>
</dbReference>
<dbReference type="OrthoDB" id="10263272at2759"/>
<comment type="similarity">
    <text evidence="1">Belongs to the WD repeat CDC20/Fizzy family.</text>
</comment>
<feature type="compositionally biased region" description="Basic and acidic residues" evidence="9">
    <location>
        <begin position="31"/>
        <end position="41"/>
    </location>
</feature>
<accession>A0A2C9JY53</accession>
<dbReference type="Pfam" id="PF24807">
    <property type="entry name" value="WD40_CDC20-Fz"/>
    <property type="match status" value="1"/>
</dbReference>
<dbReference type="PROSITE" id="PS50082">
    <property type="entry name" value="WD_REPEATS_2"/>
    <property type="match status" value="3"/>
</dbReference>
<feature type="domain" description="CDC20/Fizzy WD40" evidence="10">
    <location>
        <begin position="210"/>
        <end position="502"/>
    </location>
</feature>
<dbReference type="InterPro" id="IPR033010">
    <property type="entry name" value="Cdc20/Fizzy"/>
</dbReference>
<dbReference type="OMA" id="NTHTCAM"/>
<evidence type="ECO:0000256" key="3">
    <source>
        <dbReference type="ARBA" id="ARBA00022618"/>
    </source>
</evidence>
<dbReference type="RefSeq" id="XP_055869067.1">
    <property type="nucleotide sequence ID" value="XM_056013092.1"/>
</dbReference>
<dbReference type="STRING" id="6526.A0A2C9JY53"/>
<evidence type="ECO:0000256" key="9">
    <source>
        <dbReference type="SAM" id="MobiDB-lite"/>
    </source>
</evidence>
<dbReference type="GO" id="GO:0051301">
    <property type="term" value="P:cell division"/>
    <property type="evidence" value="ECO:0007669"/>
    <property type="project" value="UniProtKB-KW"/>
</dbReference>
<evidence type="ECO:0000313" key="13">
    <source>
        <dbReference type="Proteomes" id="UP001165740"/>
    </source>
</evidence>
<keyword evidence="6" id="KW-0131">Cell cycle</keyword>
<evidence type="ECO:0000313" key="14">
    <source>
        <dbReference type="RefSeq" id="XP_055869067.1"/>
    </source>
</evidence>
<dbReference type="SMART" id="SM00320">
    <property type="entry name" value="WD40"/>
    <property type="match status" value="7"/>
</dbReference>
<keyword evidence="13" id="KW-1185">Reference proteome</keyword>
<dbReference type="GO" id="GO:0005680">
    <property type="term" value="C:anaphase-promoting complex"/>
    <property type="evidence" value="ECO:0007669"/>
    <property type="project" value="TreeGrafter"/>
</dbReference>
<protein>
    <submittedName>
        <fullName evidence="14 15">Cell division cycle protein 20 homolog</fullName>
    </submittedName>
</protein>
<dbReference type="RefSeq" id="XP_055869069.1">
    <property type="nucleotide sequence ID" value="XM_056013094.1"/>
</dbReference>
<dbReference type="GO" id="GO:0031145">
    <property type="term" value="P:anaphase-promoting complex-dependent catabolic process"/>
    <property type="evidence" value="ECO:0007669"/>
    <property type="project" value="TreeGrafter"/>
</dbReference>
<dbReference type="Gene3D" id="2.130.10.10">
    <property type="entry name" value="YVTN repeat-like/Quinoprotein amine dehydrogenase"/>
    <property type="match status" value="1"/>
</dbReference>
<evidence type="ECO:0000313" key="16">
    <source>
        <dbReference type="RefSeq" id="XP_055869069.1"/>
    </source>
</evidence>
<feature type="repeat" description="WD" evidence="7">
    <location>
        <begin position="339"/>
        <end position="371"/>
    </location>
</feature>
<dbReference type="PANTHER" id="PTHR19918">
    <property type="entry name" value="CELL DIVISION CYCLE 20 CDC20 FIZZY -RELATED"/>
    <property type="match status" value="1"/>
</dbReference>
<dbReference type="AlphaFoldDB" id="A0A2C9JY53"/>
<dbReference type="GO" id="GO:0010997">
    <property type="term" value="F:anaphase-promoting complex binding"/>
    <property type="evidence" value="ECO:0007669"/>
    <property type="project" value="InterPro"/>
</dbReference>
<dbReference type="InterPro" id="IPR056150">
    <property type="entry name" value="WD40_CDC20-Fz"/>
</dbReference>
<evidence type="ECO:0000313" key="15">
    <source>
        <dbReference type="RefSeq" id="XP_055869068.1"/>
    </source>
</evidence>
<feature type="repeat" description="WD" evidence="7">
    <location>
        <begin position="256"/>
        <end position="297"/>
    </location>
</feature>
<evidence type="ECO:0000313" key="11">
    <source>
        <dbReference type="EnsemblMetazoa" id="BGLB009895-PB"/>
    </source>
</evidence>
<dbReference type="InterPro" id="IPR001680">
    <property type="entry name" value="WD40_rpt"/>
</dbReference>
<name>A0A2C9JY53_BIOGL</name>
<dbReference type="SUPFAM" id="SSF50978">
    <property type="entry name" value="WD40 repeat-like"/>
    <property type="match status" value="1"/>
</dbReference>
<dbReference type="RefSeq" id="XP_055869068.1">
    <property type="nucleotide sequence ID" value="XM_056013093.1"/>
</dbReference>
<dbReference type="EnsemblMetazoa" id="BGLB009895-RB">
    <property type="protein sequence ID" value="BGLB009895-PB"/>
    <property type="gene ID" value="BGLB009895"/>
</dbReference>
<keyword evidence="2 7" id="KW-0853">WD repeat</keyword>
<feature type="repeat" description="WD" evidence="7">
    <location>
        <begin position="471"/>
        <end position="503"/>
    </location>
</feature>
<evidence type="ECO:0000259" key="10">
    <source>
        <dbReference type="Pfam" id="PF24807"/>
    </source>
</evidence>
<proteinExistence type="inferred from homology"/>
<dbReference type="InterPro" id="IPR036322">
    <property type="entry name" value="WD40_repeat_dom_sf"/>
</dbReference>
<keyword evidence="3 14" id="KW-0132">Cell division</keyword>
<dbReference type="InterPro" id="IPR015943">
    <property type="entry name" value="WD40/YVTN_repeat-like_dom_sf"/>
</dbReference>
<feature type="region of interest" description="Disordered" evidence="9">
    <location>
        <begin position="30"/>
        <end position="112"/>
    </location>
</feature>
<dbReference type="VEuPathDB" id="VectorBase:BGLB009895"/>
<evidence type="ECO:0000256" key="8">
    <source>
        <dbReference type="SAM" id="Coils"/>
    </source>
</evidence>
<dbReference type="Proteomes" id="UP001165740">
    <property type="component" value="Chromosome 15"/>
</dbReference>
<reference evidence="14 15" key="2">
    <citation type="submission" date="2025-04" db="UniProtKB">
        <authorList>
            <consortium name="RefSeq"/>
        </authorList>
    </citation>
    <scope>IDENTIFICATION</scope>
</reference>
<feature type="coiled-coil region" evidence="8">
    <location>
        <begin position="134"/>
        <end position="161"/>
    </location>
</feature>
<dbReference type="PANTHER" id="PTHR19918:SF8">
    <property type="entry name" value="FI02843P"/>
    <property type="match status" value="1"/>
</dbReference>
<keyword evidence="5" id="KW-0498">Mitosis</keyword>
<reference evidence="11" key="1">
    <citation type="submission" date="2020-05" db="UniProtKB">
        <authorList>
            <consortium name="EnsemblMetazoa"/>
        </authorList>
    </citation>
    <scope>IDENTIFICATION</scope>
    <source>
        <strain evidence="11">BB02</strain>
    </source>
</reference>